<dbReference type="InterPro" id="IPR050164">
    <property type="entry name" value="Peptidase_C19"/>
</dbReference>
<gene>
    <name evidence="4" type="ORF">EG68_02266</name>
</gene>
<dbReference type="PROSITE" id="PS00972">
    <property type="entry name" value="USP_1"/>
    <property type="match status" value="1"/>
</dbReference>
<dbReference type="InterPro" id="IPR038765">
    <property type="entry name" value="Papain-like_cys_pep_sf"/>
</dbReference>
<dbReference type="SUPFAM" id="SSF54001">
    <property type="entry name" value="Cysteine proteinases"/>
    <property type="match status" value="1"/>
</dbReference>
<dbReference type="Gene3D" id="3.90.70.10">
    <property type="entry name" value="Cysteine proteinases"/>
    <property type="match status" value="2"/>
</dbReference>
<reference evidence="4" key="1">
    <citation type="submission" date="2019-07" db="EMBL/GenBank/DDBJ databases">
        <title>Annotation for the trematode Paragonimus miyazaki's.</title>
        <authorList>
            <person name="Choi Y.-J."/>
        </authorList>
    </citation>
    <scope>NUCLEOTIDE SEQUENCE</scope>
    <source>
        <strain evidence="4">Japan</strain>
    </source>
</reference>
<feature type="region of interest" description="Disordered" evidence="2">
    <location>
        <begin position="246"/>
        <end position="293"/>
    </location>
</feature>
<dbReference type="InterPro" id="IPR028889">
    <property type="entry name" value="USP"/>
</dbReference>
<dbReference type="GO" id="GO:0005829">
    <property type="term" value="C:cytosol"/>
    <property type="evidence" value="ECO:0007669"/>
    <property type="project" value="TreeGrafter"/>
</dbReference>
<dbReference type="AlphaFoldDB" id="A0A8S9Z4A1"/>
<dbReference type="PANTHER" id="PTHR24006:SF781">
    <property type="entry name" value="LD34905P"/>
    <property type="match status" value="1"/>
</dbReference>
<feature type="compositionally biased region" description="Polar residues" evidence="2">
    <location>
        <begin position="355"/>
        <end position="370"/>
    </location>
</feature>
<evidence type="ECO:0000259" key="3">
    <source>
        <dbReference type="PROSITE" id="PS50235"/>
    </source>
</evidence>
<dbReference type="GO" id="GO:0006508">
    <property type="term" value="P:proteolysis"/>
    <property type="evidence" value="ECO:0007669"/>
    <property type="project" value="UniProtKB-KW"/>
</dbReference>
<keyword evidence="1" id="KW-0788">Thiol protease</keyword>
<keyword evidence="1" id="KW-0833">Ubl conjugation pathway</keyword>
<feature type="region of interest" description="Disordered" evidence="2">
    <location>
        <begin position="324"/>
        <end position="428"/>
    </location>
</feature>
<dbReference type="OrthoDB" id="2020758at2759"/>
<feature type="domain" description="USP" evidence="3">
    <location>
        <begin position="44"/>
        <end position="741"/>
    </location>
</feature>
<dbReference type="PROSITE" id="PS50235">
    <property type="entry name" value="USP_3"/>
    <property type="match status" value="1"/>
</dbReference>
<evidence type="ECO:0000256" key="2">
    <source>
        <dbReference type="SAM" id="MobiDB-lite"/>
    </source>
</evidence>
<dbReference type="PANTHER" id="PTHR24006">
    <property type="entry name" value="UBIQUITIN CARBOXYL-TERMINAL HYDROLASE"/>
    <property type="match status" value="1"/>
</dbReference>
<dbReference type="GO" id="GO:0016579">
    <property type="term" value="P:protein deubiquitination"/>
    <property type="evidence" value="ECO:0007669"/>
    <property type="project" value="InterPro"/>
</dbReference>
<organism evidence="4 5">
    <name type="scientific">Paragonimus skrjabini miyazakii</name>
    <dbReference type="NCBI Taxonomy" id="59628"/>
    <lineage>
        <taxon>Eukaryota</taxon>
        <taxon>Metazoa</taxon>
        <taxon>Spiralia</taxon>
        <taxon>Lophotrochozoa</taxon>
        <taxon>Platyhelminthes</taxon>
        <taxon>Trematoda</taxon>
        <taxon>Digenea</taxon>
        <taxon>Plagiorchiida</taxon>
        <taxon>Troglotremata</taxon>
        <taxon>Troglotrematidae</taxon>
        <taxon>Paragonimus</taxon>
    </lineage>
</organism>
<sequence>MVKRHKCVTYFNQQQQQRSKGSAQNCSDETNVKVLKRHSHYSVKGLHNVGNTCYLNSSVQCLSRSPCFHELLSLPALRSATLKKPDGESITTMHITLPIMKASVTTRFYELAGQLREVRSDSCSTTLNPGSLREAILEKYPRFSGFGQQDSHELLRALLDCMKQEELMRWRKGILDKLNLDMKNIQPEDRELVRSWGRAASIATVVDRLFGGILVCSLQCCVCGTIRTTFEPFLDLSLPITDSKAPVGRRVSEGSCSHRGTGKSKQELKRERKKKHKNPKREQRRKRKHGLNDLGAVSSDFDCECPPVVEDDVTKTDSDACEVARQDDSMADIPSETPTPNDVYETGDDSKRRLSYSQAGSDVSHGQPQSDEPGLQQMQLQGSSSSFRSSTSSKGSCADAEDSDEDKVGVSTPASHSPSTSDQGENNVPIEPISYLTEQLNELHMDAQDFEAFGSEEFIQASRLSQIPLRACVFDGMSHGPNDSSRTLYSCLSRFTAPERLTGSNQIICESCGKGHNNKGSGRVSGMSQRDSTHTPVYRDAVRRDLILEPPPLLTIHLKRFQQFGSSLQKSQKPIAFPVILDITPFCSALYLSACNSVCYRLYGVVEHIGRLAGGHYVAYVAVDPTGSSGSEHPDKLRTLFKQFITPLDHPPKWPLTSHDLVRRLRRCDRTQLIKSVSDLSSFLTRESDLDEVNAVDTQSFTEPTEPDDRVWFCCSDSHVTKVSLTTVRNCQPFLLFYERLPS</sequence>
<proteinExistence type="inferred from homology"/>
<feature type="compositionally biased region" description="Basic residues" evidence="2">
    <location>
        <begin position="271"/>
        <end position="289"/>
    </location>
</feature>
<comment type="similarity">
    <text evidence="1">Belongs to the peptidase C19 family.</text>
</comment>
<protein>
    <recommendedName>
        <fullName evidence="1">Ubiquitin carboxyl-terminal hydrolase</fullName>
        <ecNumber evidence="1">3.4.19.12</ecNumber>
    </recommendedName>
</protein>
<comment type="catalytic activity">
    <reaction evidence="1">
        <text>Thiol-dependent hydrolysis of ester, thioester, amide, peptide and isopeptide bonds formed by the C-terminal Gly of ubiquitin (a 76-residue protein attached to proteins as an intracellular targeting signal).</text>
        <dbReference type="EC" id="3.4.19.12"/>
    </reaction>
</comment>
<dbReference type="EC" id="3.4.19.12" evidence="1"/>
<dbReference type="GO" id="GO:0004843">
    <property type="term" value="F:cysteine-type deubiquitinase activity"/>
    <property type="evidence" value="ECO:0007669"/>
    <property type="project" value="UniProtKB-UniRule"/>
</dbReference>
<dbReference type="InterPro" id="IPR018200">
    <property type="entry name" value="USP_CS"/>
</dbReference>
<accession>A0A8S9Z4A1</accession>
<keyword evidence="1" id="KW-0378">Hydrolase</keyword>
<dbReference type="GO" id="GO:0005634">
    <property type="term" value="C:nucleus"/>
    <property type="evidence" value="ECO:0007669"/>
    <property type="project" value="TreeGrafter"/>
</dbReference>
<dbReference type="Pfam" id="PF00443">
    <property type="entry name" value="UCH"/>
    <property type="match status" value="1"/>
</dbReference>
<name>A0A8S9Z4A1_9TREM</name>
<evidence type="ECO:0000313" key="4">
    <source>
        <dbReference type="EMBL" id="KAF7260223.1"/>
    </source>
</evidence>
<dbReference type="InterPro" id="IPR001394">
    <property type="entry name" value="Peptidase_C19_UCH"/>
</dbReference>
<feature type="compositionally biased region" description="Low complexity" evidence="2">
    <location>
        <begin position="374"/>
        <end position="396"/>
    </location>
</feature>
<keyword evidence="5" id="KW-1185">Reference proteome</keyword>
<dbReference type="EMBL" id="JTDE01000838">
    <property type="protein sequence ID" value="KAF7260223.1"/>
    <property type="molecule type" value="Genomic_DNA"/>
</dbReference>
<keyword evidence="1" id="KW-0645">Protease</keyword>
<comment type="caution">
    <text evidence="4">The sequence shown here is derived from an EMBL/GenBank/DDBJ whole genome shotgun (WGS) entry which is preliminary data.</text>
</comment>
<evidence type="ECO:0000256" key="1">
    <source>
        <dbReference type="RuleBase" id="RU366025"/>
    </source>
</evidence>
<dbReference type="PROSITE" id="PS00973">
    <property type="entry name" value="USP_2"/>
    <property type="match status" value="1"/>
</dbReference>
<feature type="compositionally biased region" description="Polar residues" evidence="2">
    <location>
        <begin position="412"/>
        <end position="426"/>
    </location>
</feature>
<evidence type="ECO:0000313" key="5">
    <source>
        <dbReference type="Proteomes" id="UP000822476"/>
    </source>
</evidence>
<dbReference type="Proteomes" id="UP000822476">
    <property type="component" value="Unassembled WGS sequence"/>
</dbReference>